<dbReference type="GO" id="GO:0003746">
    <property type="term" value="F:translation elongation factor activity"/>
    <property type="evidence" value="ECO:0007669"/>
    <property type="project" value="UniProtKB-UniRule"/>
</dbReference>
<keyword evidence="6 8" id="KW-0342">GTP-binding</keyword>
<dbReference type="Gene3D" id="3.30.70.870">
    <property type="entry name" value="Elongation Factor G (Translational Gtpase), domain 3"/>
    <property type="match status" value="1"/>
</dbReference>
<evidence type="ECO:0000259" key="9">
    <source>
        <dbReference type="PROSITE" id="PS51722"/>
    </source>
</evidence>
<evidence type="ECO:0000256" key="2">
    <source>
        <dbReference type="ARBA" id="ARBA00017872"/>
    </source>
</evidence>
<dbReference type="FunFam" id="2.40.30.10:FF:000006">
    <property type="entry name" value="Elongation factor G"/>
    <property type="match status" value="1"/>
</dbReference>
<dbReference type="InterPro" id="IPR009022">
    <property type="entry name" value="EFG_III"/>
</dbReference>
<comment type="similarity">
    <text evidence="1 8">Belongs to the TRAFAC class translation factor GTPase superfamily. Classic translation factor GTPase family. EF-G/EF-2 subfamily.</text>
</comment>
<comment type="subcellular location">
    <subcellularLocation>
        <location evidence="8">Cytoplasm</location>
    </subcellularLocation>
</comment>
<dbReference type="EMBL" id="AP013058">
    <property type="protein sequence ID" value="BAN22319.1"/>
    <property type="molecule type" value="Genomic_DNA"/>
</dbReference>
<dbReference type="SUPFAM" id="SSF54211">
    <property type="entry name" value="Ribosomal protein S5 domain 2-like"/>
    <property type="match status" value="1"/>
</dbReference>
<dbReference type="PANTHER" id="PTHR43261:SF1">
    <property type="entry name" value="RIBOSOME-RELEASING FACTOR 2, MITOCHONDRIAL"/>
    <property type="match status" value="1"/>
</dbReference>
<dbReference type="GO" id="GO:0005737">
    <property type="term" value="C:cytoplasm"/>
    <property type="evidence" value="ECO:0007669"/>
    <property type="project" value="UniProtKB-SubCell"/>
</dbReference>
<dbReference type="GO" id="GO:0005525">
    <property type="term" value="F:GTP binding"/>
    <property type="evidence" value="ECO:0007669"/>
    <property type="project" value="UniProtKB-UniRule"/>
</dbReference>
<organism evidence="10 11">
    <name type="scientific">Caballeronia insecticola</name>
    <dbReference type="NCBI Taxonomy" id="758793"/>
    <lineage>
        <taxon>Bacteria</taxon>
        <taxon>Pseudomonadati</taxon>
        <taxon>Pseudomonadota</taxon>
        <taxon>Betaproteobacteria</taxon>
        <taxon>Burkholderiales</taxon>
        <taxon>Burkholderiaceae</taxon>
        <taxon>Caballeronia</taxon>
    </lineage>
</organism>
<evidence type="ECO:0000256" key="8">
    <source>
        <dbReference type="HAMAP-Rule" id="MF_00054"/>
    </source>
</evidence>
<keyword evidence="4 8" id="KW-0251">Elongation factor</keyword>
<dbReference type="STRING" id="758793.BRPE64_ACDS05650"/>
<dbReference type="KEGG" id="buo:BRPE64_ACDS05650"/>
<dbReference type="InterPro" id="IPR047872">
    <property type="entry name" value="EFG_IV"/>
</dbReference>
<dbReference type="InterPro" id="IPR004161">
    <property type="entry name" value="EFTu-like_2"/>
</dbReference>
<dbReference type="AlphaFoldDB" id="R4WFM5"/>
<dbReference type="CDD" id="cd01886">
    <property type="entry name" value="EF-G"/>
    <property type="match status" value="1"/>
</dbReference>
<dbReference type="GO" id="GO:0032790">
    <property type="term" value="P:ribosome disassembly"/>
    <property type="evidence" value="ECO:0007669"/>
    <property type="project" value="TreeGrafter"/>
</dbReference>
<dbReference type="Pfam" id="PF03144">
    <property type="entry name" value="GTP_EFTU_D2"/>
    <property type="match status" value="1"/>
</dbReference>
<dbReference type="Gene3D" id="2.40.30.10">
    <property type="entry name" value="Translation factors"/>
    <property type="match status" value="1"/>
</dbReference>
<dbReference type="Pfam" id="PF03764">
    <property type="entry name" value="EFG_IV"/>
    <property type="match status" value="1"/>
</dbReference>
<dbReference type="Gene3D" id="3.30.70.240">
    <property type="match status" value="1"/>
</dbReference>
<dbReference type="InterPro" id="IPR035647">
    <property type="entry name" value="EFG_III/V"/>
</dbReference>
<keyword evidence="11" id="KW-1185">Reference proteome</keyword>
<evidence type="ECO:0000313" key="11">
    <source>
        <dbReference type="Proteomes" id="UP000013966"/>
    </source>
</evidence>
<dbReference type="SMART" id="SM00838">
    <property type="entry name" value="EFG_C"/>
    <property type="match status" value="1"/>
</dbReference>
<dbReference type="CDD" id="cd04088">
    <property type="entry name" value="EFG_mtEFG_II"/>
    <property type="match status" value="1"/>
</dbReference>
<dbReference type="SUPFAM" id="SSF54980">
    <property type="entry name" value="EF-G C-terminal domain-like"/>
    <property type="match status" value="2"/>
</dbReference>
<protein>
    <recommendedName>
        <fullName evidence="2 8">Elongation factor G</fullName>
        <shortName evidence="8">EF-G</shortName>
    </recommendedName>
</protein>
<keyword evidence="5 8" id="KW-0648">Protein biosynthesis</keyword>
<dbReference type="Proteomes" id="UP000013966">
    <property type="component" value="Chromosome 1"/>
</dbReference>
<name>R4WFM5_9BURK</name>
<dbReference type="CDD" id="cd16262">
    <property type="entry name" value="EFG_III"/>
    <property type="match status" value="1"/>
</dbReference>
<accession>R4WFM5</accession>
<evidence type="ECO:0000313" key="10">
    <source>
        <dbReference type="EMBL" id="BAN22319.1"/>
    </source>
</evidence>
<gene>
    <name evidence="8" type="primary">fusA</name>
    <name evidence="10" type="ORF">BRPE64_ACDS05650</name>
</gene>
<dbReference type="FunFam" id="3.30.230.10:FF:000003">
    <property type="entry name" value="Elongation factor G"/>
    <property type="match status" value="1"/>
</dbReference>
<dbReference type="InterPro" id="IPR005517">
    <property type="entry name" value="Transl_elong_EFG/EF2_IV"/>
</dbReference>
<dbReference type="InterPro" id="IPR020568">
    <property type="entry name" value="Ribosomal_Su5_D2-typ_SF"/>
</dbReference>
<dbReference type="SMART" id="SM00889">
    <property type="entry name" value="EFG_IV"/>
    <property type="match status" value="1"/>
</dbReference>
<dbReference type="Gene3D" id="3.30.230.10">
    <property type="match status" value="1"/>
</dbReference>
<dbReference type="NCBIfam" id="TIGR00231">
    <property type="entry name" value="small_GTP"/>
    <property type="match status" value="1"/>
</dbReference>
<dbReference type="SUPFAM" id="SSF50447">
    <property type="entry name" value="Translation proteins"/>
    <property type="match status" value="1"/>
</dbReference>
<evidence type="ECO:0000256" key="1">
    <source>
        <dbReference type="ARBA" id="ARBA00005870"/>
    </source>
</evidence>
<dbReference type="GO" id="GO:0003924">
    <property type="term" value="F:GTPase activity"/>
    <property type="evidence" value="ECO:0007669"/>
    <property type="project" value="InterPro"/>
</dbReference>
<comment type="function">
    <text evidence="7 8">Catalyzes the GTP-dependent ribosomal translocation step during translation elongation. During this step, the ribosome changes from the pre-translocational (PRE) to the post-translocational (POST) state as the newly formed A-site-bound peptidyl-tRNA and P-site-bound deacylated tRNA move to the P and E sites, respectively. Catalyzes the coordinated movement of the two tRNA molecules, the mRNA and conformational changes in the ribosome.</text>
</comment>
<dbReference type="Pfam" id="PF00009">
    <property type="entry name" value="GTP_EFTU"/>
    <property type="match status" value="1"/>
</dbReference>
<dbReference type="InterPro" id="IPR031157">
    <property type="entry name" value="G_TR_CS"/>
</dbReference>
<dbReference type="InterPro" id="IPR004540">
    <property type="entry name" value="Transl_elong_EFG/EF2"/>
</dbReference>
<dbReference type="FunFam" id="3.30.70.240:FF:000001">
    <property type="entry name" value="Elongation factor G"/>
    <property type="match status" value="1"/>
</dbReference>
<dbReference type="InterPro" id="IPR035649">
    <property type="entry name" value="EFG_V"/>
</dbReference>
<keyword evidence="8" id="KW-0963">Cytoplasm</keyword>
<dbReference type="Pfam" id="PF14492">
    <property type="entry name" value="EFG_III"/>
    <property type="match status" value="1"/>
</dbReference>
<dbReference type="PATRIC" id="fig|758793.3.peg.564"/>
<dbReference type="HOGENOM" id="CLU_002794_4_1_4"/>
<evidence type="ECO:0000256" key="3">
    <source>
        <dbReference type="ARBA" id="ARBA00022741"/>
    </source>
</evidence>
<dbReference type="InterPro" id="IPR041095">
    <property type="entry name" value="EFG_II"/>
</dbReference>
<feature type="binding site" evidence="8">
    <location>
        <begin position="142"/>
        <end position="145"/>
    </location>
    <ligand>
        <name>GTP</name>
        <dbReference type="ChEBI" id="CHEBI:37565"/>
    </ligand>
</feature>
<evidence type="ECO:0000256" key="4">
    <source>
        <dbReference type="ARBA" id="ARBA00022768"/>
    </source>
</evidence>
<feature type="binding site" evidence="8">
    <location>
        <begin position="88"/>
        <end position="92"/>
    </location>
    <ligand>
        <name>GTP</name>
        <dbReference type="ChEBI" id="CHEBI:37565"/>
    </ligand>
</feature>
<keyword evidence="3 8" id="KW-0547">Nucleotide-binding</keyword>
<dbReference type="SUPFAM" id="SSF52540">
    <property type="entry name" value="P-loop containing nucleoside triphosphate hydrolases"/>
    <property type="match status" value="1"/>
</dbReference>
<dbReference type="HAMAP" id="MF_00054_B">
    <property type="entry name" value="EF_G_EF_2_B"/>
    <property type="match status" value="1"/>
</dbReference>
<reference evidence="10 11" key="2">
    <citation type="journal article" date="2018" name="Int. J. Syst. Evol. Microbiol.">
        <title>Burkholderia insecticola sp. nov., a gut symbiotic bacterium of the bean bug Riptortus pedestris.</title>
        <authorList>
            <person name="Takeshita K."/>
            <person name="Tamaki H."/>
            <person name="Ohbayashi T."/>
            <person name="Meng X.-Y."/>
            <person name="Sone T."/>
            <person name="Mitani Y."/>
            <person name="Peeters C."/>
            <person name="Kikuchi Y."/>
            <person name="Vandamme P."/>
        </authorList>
    </citation>
    <scope>NUCLEOTIDE SEQUENCE [LARGE SCALE GENOMIC DNA]</scope>
    <source>
        <strain evidence="10">RPE64</strain>
    </source>
</reference>
<dbReference type="NCBIfam" id="NF009381">
    <property type="entry name" value="PRK12740.1-5"/>
    <property type="match status" value="1"/>
</dbReference>
<dbReference type="FunFam" id="3.40.50.300:FF:000029">
    <property type="entry name" value="Elongation factor G"/>
    <property type="match status" value="1"/>
</dbReference>
<dbReference type="RefSeq" id="WP_016344481.1">
    <property type="nucleotide sequence ID" value="NC_021287.1"/>
</dbReference>
<evidence type="ECO:0000256" key="7">
    <source>
        <dbReference type="ARBA" id="ARBA00024731"/>
    </source>
</evidence>
<feature type="binding site" evidence="8">
    <location>
        <begin position="17"/>
        <end position="24"/>
    </location>
    <ligand>
        <name>GTP</name>
        <dbReference type="ChEBI" id="CHEBI:37565"/>
    </ligand>
</feature>
<proteinExistence type="inferred from homology"/>
<dbReference type="InterPro" id="IPR005225">
    <property type="entry name" value="Small_GTP-bd"/>
</dbReference>
<dbReference type="InterPro" id="IPR000640">
    <property type="entry name" value="EFG_V-like"/>
</dbReference>
<dbReference type="CDD" id="cd03713">
    <property type="entry name" value="EFG_mtEFG_C"/>
    <property type="match status" value="1"/>
</dbReference>
<dbReference type="InterPro" id="IPR014721">
    <property type="entry name" value="Ribsml_uS5_D2-typ_fold_subgr"/>
</dbReference>
<dbReference type="GO" id="GO:0097216">
    <property type="term" value="F:guanosine tetraphosphate binding"/>
    <property type="evidence" value="ECO:0007669"/>
    <property type="project" value="UniProtKB-ARBA"/>
</dbReference>
<dbReference type="Gene3D" id="3.40.50.300">
    <property type="entry name" value="P-loop containing nucleotide triphosphate hydrolases"/>
    <property type="match status" value="1"/>
</dbReference>
<dbReference type="PROSITE" id="PS00301">
    <property type="entry name" value="G_TR_1"/>
    <property type="match status" value="1"/>
</dbReference>
<evidence type="ECO:0000256" key="6">
    <source>
        <dbReference type="ARBA" id="ARBA00023134"/>
    </source>
</evidence>
<dbReference type="InterPro" id="IPR027417">
    <property type="entry name" value="P-loop_NTPase"/>
</dbReference>
<dbReference type="PANTHER" id="PTHR43261">
    <property type="entry name" value="TRANSLATION ELONGATION FACTOR G-RELATED"/>
    <property type="match status" value="1"/>
</dbReference>
<dbReference type="Pfam" id="PF00679">
    <property type="entry name" value="EFG_C"/>
    <property type="match status" value="1"/>
</dbReference>
<dbReference type="OrthoDB" id="9804431at2"/>
<dbReference type="PRINTS" id="PR00315">
    <property type="entry name" value="ELONGATNFCT"/>
</dbReference>
<dbReference type="NCBIfam" id="TIGR00484">
    <property type="entry name" value="EF-G"/>
    <property type="match status" value="1"/>
</dbReference>
<dbReference type="PROSITE" id="PS51722">
    <property type="entry name" value="G_TR_2"/>
    <property type="match status" value="1"/>
</dbReference>
<feature type="domain" description="Tr-type G" evidence="9">
    <location>
        <begin position="8"/>
        <end position="291"/>
    </location>
</feature>
<sequence length="701" mass="77738">MPRKTPIERYRNIGISAHIDAGKTTTTERILFYTGVTHKIGEVHDGAATMDWMEQEQERGITITSAATTAFWKGMAGNYPEHRINIIDTPGHVDFTIEVERSMRVLDGACMVYDSVGGVQPQSETVWRQANKYKVPRIAFVNKMDRVGADFFRVQRQIGERLKGVAVPIQIPIGAEEHFQGVVDLVKMKAILWDEDSQGIKFAYEEIPDNLKELAHEWRGKMIEAAAESSEELLEKYLEDHESLTEDEIKAALRQRTIANEIVPMLCGSAFKNKGVQAMLDAVIDYLPSPVDVPAILGHTEDDQEAERHPSDDEPFSALAFKIMTDPFVGQLIFFRTYSGVVNSGDTVYNPVKEKKERLGRILQMHANERKEIKEVRAGDIAAAVGLKEATTGDTLCDPNHVIILERMIFPEPVISQAVEPKTKADQEKMGIALNRLAQEDPSFRVTSDEESGQTIISGMGELHLEILVDRMKREFGVEATVGKPQVAYRETVRNKVEDVEGKFVKQSGGRGQYGHAVIALEPDPGKGYEFVDQIKGGVIPREFIPAVDKGIQETLKAGVLAGYPVVDVKVRLTFGSYHDVDSNENAFRMAGSIAFKEAMRKAKPVLLEPMMAVEVETPEDFMGNVMGDLSGRRGIVQGMEDIAGGGGKLVRAEVPLAEMFGYSTSLRSLTQGRATYTMEFKHYAETPSNVSEAIINSKGK</sequence>
<dbReference type="InterPro" id="IPR009000">
    <property type="entry name" value="Transl_B-barrel_sf"/>
</dbReference>
<dbReference type="FunFam" id="3.30.70.870:FF:000001">
    <property type="entry name" value="Elongation factor G"/>
    <property type="match status" value="1"/>
</dbReference>
<evidence type="ECO:0000256" key="5">
    <source>
        <dbReference type="ARBA" id="ARBA00022917"/>
    </source>
</evidence>
<dbReference type="InterPro" id="IPR000795">
    <property type="entry name" value="T_Tr_GTP-bd_dom"/>
</dbReference>
<dbReference type="CDD" id="cd01434">
    <property type="entry name" value="EFG_mtEFG1_IV"/>
    <property type="match status" value="1"/>
</dbReference>
<reference evidence="10 11" key="1">
    <citation type="journal article" date="2013" name="Genome Announc.">
        <title>Complete Genome Sequence of Burkholderia sp. Strain RPE64, Bacterial Symbiont of the Bean Bug Riptortus pedestris.</title>
        <authorList>
            <person name="Shibata T.F."/>
            <person name="Maeda T."/>
            <person name="Nikoh N."/>
            <person name="Yamaguchi K."/>
            <person name="Oshima K."/>
            <person name="Hattori M."/>
            <person name="Nishiyama T."/>
            <person name="Hasebe M."/>
            <person name="Fukatsu T."/>
            <person name="Kikuchi Y."/>
            <person name="Shigenobu S."/>
        </authorList>
    </citation>
    <scope>NUCLEOTIDE SEQUENCE [LARGE SCALE GENOMIC DNA]</scope>
</reference>